<gene>
    <name evidence="1" type="ORF">MCOR_17024</name>
</gene>
<dbReference type="EMBL" id="CACVKT020002992">
    <property type="protein sequence ID" value="CAC5381113.1"/>
    <property type="molecule type" value="Genomic_DNA"/>
</dbReference>
<accession>A0A6J8BBX5</accession>
<proteinExistence type="predicted"/>
<evidence type="ECO:0000313" key="2">
    <source>
        <dbReference type="Proteomes" id="UP000507470"/>
    </source>
</evidence>
<reference evidence="1 2" key="1">
    <citation type="submission" date="2020-06" db="EMBL/GenBank/DDBJ databases">
        <authorList>
            <person name="Li R."/>
            <person name="Bekaert M."/>
        </authorList>
    </citation>
    <scope>NUCLEOTIDE SEQUENCE [LARGE SCALE GENOMIC DNA]</scope>
    <source>
        <strain evidence="2">wild</strain>
    </source>
</reference>
<organism evidence="1 2">
    <name type="scientific">Mytilus coruscus</name>
    <name type="common">Sea mussel</name>
    <dbReference type="NCBI Taxonomy" id="42192"/>
    <lineage>
        <taxon>Eukaryota</taxon>
        <taxon>Metazoa</taxon>
        <taxon>Spiralia</taxon>
        <taxon>Lophotrochozoa</taxon>
        <taxon>Mollusca</taxon>
        <taxon>Bivalvia</taxon>
        <taxon>Autobranchia</taxon>
        <taxon>Pteriomorphia</taxon>
        <taxon>Mytilida</taxon>
        <taxon>Mytiloidea</taxon>
        <taxon>Mytilidae</taxon>
        <taxon>Mytilinae</taxon>
        <taxon>Mytilus</taxon>
    </lineage>
</organism>
<keyword evidence="2" id="KW-1185">Reference proteome</keyword>
<protein>
    <submittedName>
        <fullName evidence="1">Uncharacterized protein</fullName>
    </submittedName>
</protein>
<name>A0A6J8BBX5_MYTCO</name>
<dbReference type="Proteomes" id="UP000507470">
    <property type="component" value="Unassembled WGS sequence"/>
</dbReference>
<evidence type="ECO:0000313" key="1">
    <source>
        <dbReference type="EMBL" id="CAC5381113.1"/>
    </source>
</evidence>
<dbReference type="AlphaFoldDB" id="A0A6J8BBX5"/>
<sequence>MYNTYRELYHVKSFRKRFFPLLKVVRSEAVIFQLKSTLIPPELQMEVENTQLVLHSTTFTQFLSFLCHYRLNNFSKHRESLRELQNTIEKPDRIRELTSKALSYICLGIAFQLHGDKDSADIAFLQAYELESCGVKEVALKRLRWLELLQHNSFNVK</sequence>